<dbReference type="PANTHER" id="PTHR30346">
    <property type="entry name" value="TRANSCRIPTIONAL DUAL REGULATOR HCAR-RELATED"/>
    <property type="match status" value="1"/>
</dbReference>
<dbReference type="SUPFAM" id="SSF46785">
    <property type="entry name" value="Winged helix' DNA-binding domain"/>
    <property type="match status" value="1"/>
</dbReference>
<sequence length="314" mass="35718">MNIQQLEYIIAVDNYRHFSKAAEASFVTQPTLSMMIQKLEEELGVKIFDRSQLPVQPTDIGARIINQARIAVAQVSQIKEIIQEERGIVKGVFRLGIIPTVSPYLLPKLMQVHRENKYDVRIVISELTTDQILKGLSNDSLDGGILATPLKEPSIKEYPIYYERFFAYVSPLEKALFAKTALDESDLNSSALWLLDEVHCFRTQILHLCNLKKKRGSNNSIFSYEAGSIDTLINIVDQNEGLTVIPEMALANMSERQKKNVRPFKNSTPVREISLITRQEFLRERMIGIITDEVKSAVPKSFQDMAMKKYVVPL</sequence>
<protein>
    <submittedName>
        <fullName evidence="7">DNA-binding transcriptional regulator OxyR</fullName>
    </submittedName>
</protein>
<keyword evidence="2" id="KW-0805">Transcription regulation</keyword>
<reference evidence="7 8" key="1">
    <citation type="submission" date="2016-08" db="EMBL/GenBank/DDBJ databases">
        <authorList>
            <person name="Seilhamer J.J."/>
        </authorList>
    </citation>
    <scope>NUCLEOTIDE SEQUENCE [LARGE SCALE GENOMIC DNA]</scope>
    <source>
        <strain evidence="7">M3/6</strain>
    </source>
</reference>
<dbReference type="PANTHER" id="PTHR30346:SF26">
    <property type="entry name" value="HYDROGEN PEROXIDE-INDUCIBLE GENES ACTIVATOR"/>
    <property type="match status" value="1"/>
</dbReference>
<evidence type="ECO:0000256" key="2">
    <source>
        <dbReference type="ARBA" id="ARBA00023015"/>
    </source>
</evidence>
<dbReference type="Pfam" id="PF00126">
    <property type="entry name" value="HTH_1"/>
    <property type="match status" value="1"/>
</dbReference>
<keyword evidence="3 7" id="KW-0238">DNA-binding</keyword>
<comment type="similarity">
    <text evidence="1">Belongs to the LysR transcriptional regulatory family.</text>
</comment>
<dbReference type="Proteomes" id="UP000187464">
    <property type="component" value="Chromosome I"/>
</dbReference>
<organism evidence="7 8">
    <name type="scientific">Proteiniphilum saccharofermentans</name>
    <dbReference type="NCBI Taxonomy" id="1642647"/>
    <lineage>
        <taxon>Bacteria</taxon>
        <taxon>Pseudomonadati</taxon>
        <taxon>Bacteroidota</taxon>
        <taxon>Bacteroidia</taxon>
        <taxon>Bacteroidales</taxon>
        <taxon>Dysgonomonadaceae</taxon>
        <taxon>Proteiniphilum</taxon>
    </lineage>
</organism>
<accession>A0A1R3T0H4</accession>
<dbReference type="KEGG" id="psac:PSM36_3124"/>
<dbReference type="FunFam" id="1.10.10.10:FF:000001">
    <property type="entry name" value="LysR family transcriptional regulator"/>
    <property type="match status" value="1"/>
</dbReference>
<dbReference type="CDD" id="cd08411">
    <property type="entry name" value="PBP2_OxyR"/>
    <property type="match status" value="1"/>
</dbReference>
<gene>
    <name evidence="7" type="ORF">PSM36_3124</name>
</gene>
<feature type="domain" description="HTH lysR-type" evidence="6">
    <location>
        <begin position="1"/>
        <end position="58"/>
    </location>
</feature>
<dbReference type="PROSITE" id="PS50931">
    <property type="entry name" value="HTH_LYSR"/>
    <property type="match status" value="1"/>
</dbReference>
<proteinExistence type="inferred from homology"/>
<dbReference type="GO" id="GO:0003677">
    <property type="term" value="F:DNA binding"/>
    <property type="evidence" value="ECO:0007669"/>
    <property type="project" value="UniProtKB-KW"/>
</dbReference>
<dbReference type="Gene3D" id="3.40.190.10">
    <property type="entry name" value="Periplasmic binding protein-like II"/>
    <property type="match status" value="2"/>
</dbReference>
<dbReference type="Gene3D" id="1.10.10.10">
    <property type="entry name" value="Winged helix-like DNA-binding domain superfamily/Winged helix DNA-binding domain"/>
    <property type="match status" value="1"/>
</dbReference>
<dbReference type="RefSeq" id="WP_076931648.1">
    <property type="nucleotide sequence ID" value="NZ_LT605205.1"/>
</dbReference>
<dbReference type="InterPro" id="IPR036390">
    <property type="entry name" value="WH_DNA-bd_sf"/>
</dbReference>
<evidence type="ECO:0000259" key="6">
    <source>
        <dbReference type="PROSITE" id="PS50931"/>
    </source>
</evidence>
<dbReference type="GO" id="GO:0003700">
    <property type="term" value="F:DNA-binding transcription factor activity"/>
    <property type="evidence" value="ECO:0007669"/>
    <property type="project" value="InterPro"/>
</dbReference>
<dbReference type="PRINTS" id="PR00039">
    <property type="entry name" value="HTHLYSR"/>
</dbReference>
<dbReference type="STRING" id="1642647.PSM36_3124"/>
<evidence type="ECO:0000256" key="3">
    <source>
        <dbReference type="ARBA" id="ARBA00023125"/>
    </source>
</evidence>
<evidence type="ECO:0000256" key="5">
    <source>
        <dbReference type="ARBA" id="ARBA00023163"/>
    </source>
</evidence>
<dbReference type="SUPFAM" id="SSF53850">
    <property type="entry name" value="Periplasmic binding protein-like II"/>
    <property type="match status" value="1"/>
</dbReference>
<dbReference type="InterPro" id="IPR005119">
    <property type="entry name" value="LysR_subst-bd"/>
</dbReference>
<keyword evidence="5" id="KW-0804">Transcription</keyword>
<keyword evidence="4" id="KW-0010">Activator</keyword>
<dbReference type="Pfam" id="PF03466">
    <property type="entry name" value="LysR_substrate"/>
    <property type="match status" value="1"/>
</dbReference>
<evidence type="ECO:0000256" key="4">
    <source>
        <dbReference type="ARBA" id="ARBA00023159"/>
    </source>
</evidence>
<dbReference type="InterPro" id="IPR036388">
    <property type="entry name" value="WH-like_DNA-bd_sf"/>
</dbReference>
<dbReference type="AlphaFoldDB" id="A0A1R3T0H4"/>
<evidence type="ECO:0000313" key="7">
    <source>
        <dbReference type="EMBL" id="SCD21913.1"/>
    </source>
</evidence>
<dbReference type="InterPro" id="IPR000847">
    <property type="entry name" value="LysR_HTH_N"/>
</dbReference>
<dbReference type="GO" id="GO:0032993">
    <property type="term" value="C:protein-DNA complex"/>
    <property type="evidence" value="ECO:0007669"/>
    <property type="project" value="TreeGrafter"/>
</dbReference>
<evidence type="ECO:0000256" key="1">
    <source>
        <dbReference type="ARBA" id="ARBA00009437"/>
    </source>
</evidence>
<evidence type="ECO:0000313" key="8">
    <source>
        <dbReference type="Proteomes" id="UP000187464"/>
    </source>
</evidence>
<keyword evidence="8" id="KW-1185">Reference proteome</keyword>
<name>A0A1R3T0H4_9BACT</name>
<dbReference type="EMBL" id="LT605205">
    <property type="protein sequence ID" value="SCD21913.1"/>
    <property type="molecule type" value="Genomic_DNA"/>
</dbReference>